<dbReference type="Proteomes" id="UP000270856">
    <property type="component" value="Unassembled WGS sequence"/>
</dbReference>
<keyword evidence="1 4" id="KW-0349">Heme</keyword>
<dbReference type="GO" id="GO:0009055">
    <property type="term" value="F:electron transfer activity"/>
    <property type="evidence" value="ECO:0007669"/>
    <property type="project" value="InterPro"/>
</dbReference>
<dbReference type="PROSITE" id="PS51007">
    <property type="entry name" value="CYTC"/>
    <property type="match status" value="1"/>
</dbReference>
<dbReference type="Pfam" id="PF00034">
    <property type="entry name" value="Cytochrom_C"/>
    <property type="match status" value="1"/>
</dbReference>
<dbReference type="InterPro" id="IPR036909">
    <property type="entry name" value="Cyt_c-like_dom_sf"/>
</dbReference>
<dbReference type="GO" id="GO:0046872">
    <property type="term" value="F:metal ion binding"/>
    <property type="evidence" value="ECO:0007669"/>
    <property type="project" value="UniProtKB-KW"/>
</dbReference>
<evidence type="ECO:0000313" key="7">
    <source>
        <dbReference type="Proteomes" id="UP000270856"/>
    </source>
</evidence>
<evidence type="ECO:0000256" key="3">
    <source>
        <dbReference type="ARBA" id="ARBA00023004"/>
    </source>
</evidence>
<dbReference type="SUPFAM" id="SSF46626">
    <property type="entry name" value="Cytochrome c"/>
    <property type="match status" value="1"/>
</dbReference>
<gene>
    <name evidence="6" type="ORF">EGM88_09055</name>
</gene>
<accession>A0A3N4NLU5</accession>
<evidence type="ECO:0000256" key="4">
    <source>
        <dbReference type="PROSITE-ProRule" id="PRU00433"/>
    </source>
</evidence>
<dbReference type="AlphaFoldDB" id="A0A3N4NLU5"/>
<evidence type="ECO:0000259" key="5">
    <source>
        <dbReference type="PROSITE" id="PS51007"/>
    </source>
</evidence>
<dbReference type="GO" id="GO:0020037">
    <property type="term" value="F:heme binding"/>
    <property type="evidence" value="ECO:0007669"/>
    <property type="project" value="InterPro"/>
</dbReference>
<evidence type="ECO:0000313" key="6">
    <source>
        <dbReference type="EMBL" id="RPD96505.1"/>
    </source>
</evidence>
<dbReference type="Gene3D" id="1.10.760.10">
    <property type="entry name" value="Cytochrome c-like domain"/>
    <property type="match status" value="1"/>
</dbReference>
<proteinExistence type="predicted"/>
<dbReference type="OrthoDB" id="9814063at2"/>
<dbReference type="RefSeq" id="WP_123897707.1">
    <property type="nucleotide sequence ID" value="NZ_RPFJ01000011.1"/>
</dbReference>
<evidence type="ECO:0000256" key="1">
    <source>
        <dbReference type="ARBA" id="ARBA00022617"/>
    </source>
</evidence>
<protein>
    <recommendedName>
        <fullName evidence="5">Cytochrome c domain-containing protein</fullName>
    </recommendedName>
</protein>
<feature type="domain" description="Cytochrome c" evidence="5">
    <location>
        <begin position="40"/>
        <end position="132"/>
    </location>
</feature>
<evidence type="ECO:0000256" key="2">
    <source>
        <dbReference type="ARBA" id="ARBA00022723"/>
    </source>
</evidence>
<sequence length="134" mass="14990">MRNLIPIAVLMIFALVSCQNKKSKSENNELNTTQSKNIQAQIELGEKLYSENICNACHLDKHSDLGPSTKSIVDKYNADGKSITEFLQGKSEPIVDTNKVQIAIMKMNIDTFVKELSGEEIKAIETYMQHSAKN</sequence>
<reference evidence="6 7" key="1">
    <citation type="submission" date="2018-11" db="EMBL/GenBank/DDBJ databases">
        <title>Aureibaculum marinum gen. nov., sp. nov., a member of the family Flavobacteriaceae isolated from the Bohai Sea.</title>
        <authorList>
            <person name="Ji X."/>
        </authorList>
    </citation>
    <scope>NUCLEOTIDE SEQUENCE [LARGE SCALE GENOMIC DNA]</scope>
    <source>
        <strain evidence="6 7">BH-SD17</strain>
    </source>
</reference>
<dbReference type="PROSITE" id="PS51257">
    <property type="entry name" value="PROKAR_LIPOPROTEIN"/>
    <property type="match status" value="1"/>
</dbReference>
<comment type="caution">
    <text evidence="6">The sequence shown here is derived from an EMBL/GenBank/DDBJ whole genome shotgun (WGS) entry which is preliminary data.</text>
</comment>
<dbReference type="EMBL" id="RPFJ01000011">
    <property type="protein sequence ID" value="RPD96505.1"/>
    <property type="molecule type" value="Genomic_DNA"/>
</dbReference>
<keyword evidence="3 4" id="KW-0408">Iron</keyword>
<organism evidence="6 7">
    <name type="scientific">Aureibaculum marinum</name>
    <dbReference type="NCBI Taxonomy" id="2487930"/>
    <lineage>
        <taxon>Bacteria</taxon>
        <taxon>Pseudomonadati</taxon>
        <taxon>Bacteroidota</taxon>
        <taxon>Flavobacteriia</taxon>
        <taxon>Flavobacteriales</taxon>
        <taxon>Flavobacteriaceae</taxon>
        <taxon>Aureibaculum</taxon>
    </lineage>
</organism>
<keyword evidence="7" id="KW-1185">Reference proteome</keyword>
<keyword evidence="2 4" id="KW-0479">Metal-binding</keyword>
<name>A0A3N4NLU5_9FLAO</name>
<dbReference type="InterPro" id="IPR009056">
    <property type="entry name" value="Cyt_c-like_dom"/>
</dbReference>